<feature type="compositionally biased region" description="Low complexity" evidence="3">
    <location>
        <begin position="349"/>
        <end position="359"/>
    </location>
</feature>
<dbReference type="NCBIfam" id="TIGR01840">
    <property type="entry name" value="esterase_phb"/>
    <property type="match status" value="1"/>
</dbReference>
<dbReference type="SUPFAM" id="SSF53474">
    <property type="entry name" value="alpha/beta-Hydrolases"/>
    <property type="match status" value="2"/>
</dbReference>
<keyword evidence="2" id="KW-0378">Hydrolase</keyword>
<dbReference type="EMBL" id="JAQQLI010000013">
    <property type="protein sequence ID" value="MDC7786117.1"/>
    <property type="molecule type" value="Genomic_DNA"/>
</dbReference>
<keyword evidence="1" id="KW-0732">Signal</keyword>
<evidence type="ECO:0000313" key="4">
    <source>
        <dbReference type="EMBL" id="MDC7786117.1"/>
    </source>
</evidence>
<organism evidence="4 5">
    <name type="scientific">Rhodoplanes tepidamans</name>
    <name type="common">Rhodoplanes cryptolactis</name>
    <dbReference type="NCBI Taxonomy" id="200616"/>
    <lineage>
        <taxon>Bacteria</taxon>
        <taxon>Pseudomonadati</taxon>
        <taxon>Pseudomonadota</taxon>
        <taxon>Alphaproteobacteria</taxon>
        <taxon>Hyphomicrobiales</taxon>
        <taxon>Nitrobacteraceae</taxon>
        <taxon>Rhodoplanes</taxon>
    </lineage>
</organism>
<keyword evidence="5" id="KW-1185">Reference proteome</keyword>
<dbReference type="PANTHER" id="PTHR43037">
    <property type="entry name" value="UNNAMED PRODUCT-RELATED"/>
    <property type="match status" value="1"/>
</dbReference>
<dbReference type="InterPro" id="IPR050955">
    <property type="entry name" value="Plant_Biomass_Hydrol_Est"/>
</dbReference>
<evidence type="ECO:0000313" key="5">
    <source>
        <dbReference type="Proteomes" id="UP001165652"/>
    </source>
</evidence>
<dbReference type="PANTHER" id="PTHR43037:SF1">
    <property type="entry name" value="BLL1128 PROTEIN"/>
    <property type="match status" value="1"/>
</dbReference>
<evidence type="ECO:0000256" key="3">
    <source>
        <dbReference type="SAM" id="MobiDB-lite"/>
    </source>
</evidence>
<proteinExistence type="predicted"/>
<reference evidence="4" key="1">
    <citation type="journal article" date="2023" name="Microbiol Resour">
        <title>Genome Sequences of Rhodoplanes serenus and Two Thermotolerant Strains, Rhodoplanes tepidamans and 'Rhodoplanes cryptolactis,' Further Refine the Genus.</title>
        <authorList>
            <person name="Rayyan A.A."/>
            <person name="Kyndt J.A."/>
        </authorList>
    </citation>
    <scope>NUCLEOTIDE SEQUENCE</scope>
    <source>
        <strain evidence="4">DSM 9987</strain>
    </source>
</reference>
<name>A0ABT5J934_RHOTP</name>
<sequence>MPGLDMTIEALARQRKQWEAFLRMMPGAAAPRERAAVPSRLTEVTGFGPNPGNLRMFEYVPKKPQKSLVVVLHGCTQTAASYDLGTGWSTLADRYGFMLVFPEQTEANNPKTCFNWFRDSDITRGRGEAASIRQMIASMAERHAVDPGRIFITGLSAGGAMTAVMLATYPEVFAAGAVIAGLPYRSANGVRQALESMFRVKVRTSQEWGDLVRAATPHRGPWPRVSVWHGGADTVVKPKNAEELLKQWTDVHGLSTRPDRTETVDGYPRHVWTDGTGREVIESYIIPLMAHGAPVATGDDDTSYGVPGEYLIEVGISSSYHIARFFGLTQTRRTALWPSLTGEPPAPREPVAAAAAGRPAADHASATPPGRQPPPDAQEPGARGAPPRRPGLSGYVEERIRRALASAGLIRRR</sequence>
<feature type="region of interest" description="Disordered" evidence="3">
    <location>
        <begin position="338"/>
        <end position="397"/>
    </location>
</feature>
<dbReference type="Pfam" id="PF10503">
    <property type="entry name" value="Esterase_PHB"/>
    <property type="match status" value="1"/>
</dbReference>
<protein>
    <submittedName>
        <fullName evidence="4">PHB depolymerase family esterase</fullName>
    </submittedName>
</protein>
<dbReference type="InterPro" id="IPR010126">
    <property type="entry name" value="Esterase_phb"/>
</dbReference>
<reference evidence="4" key="2">
    <citation type="submission" date="2023-02" db="EMBL/GenBank/DDBJ databases">
        <authorList>
            <person name="Rayyan A."/>
            <person name="Meyer T."/>
            <person name="Kyndt J.A."/>
        </authorList>
    </citation>
    <scope>NUCLEOTIDE SEQUENCE</scope>
    <source>
        <strain evidence="4">DSM 9987</strain>
    </source>
</reference>
<comment type="caution">
    <text evidence="4">The sequence shown here is derived from an EMBL/GenBank/DDBJ whole genome shotgun (WGS) entry which is preliminary data.</text>
</comment>
<gene>
    <name evidence="4" type="ORF">PQJ73_10530</name>
</gene>
<evidence type="ECO:0000256" key="2">
    <source>
        <dbReference type="ARBA" id="ARBA00022801"/>
    </source>
</evidence>
<dbReference type="Proteomes" id="UP001165652">
    <property type="component" value="Unassembled WGS sequence"/>
</dbReference>
<dbReference type="Gene3D" id="3.40.50.1820">
    <property type="entry name" value="alpha/beta hydrolase"/>
    <property type="match status" value="1"/>
</dbReference>
<evidence type="ECO:0000256" key="1">
    <source>
        <dbReference type="ARBA" id="ARBA00022729"/>
    </source>
</evidence>
<dbReference type="InterPro" id="IPR029058">
    <property type="entry name" value="AB_hydrolase_fold"/>
</dbReference>
<dbReference type="RefSeq" id="WP_272776963.1">
    <property type="nucleotide sequence ID" value="NZ_JAQQLI010000013.1"/>
</dbReference>
<accession>A0ABT5J934</accession>